<evidence type="ECO:0000313" key="1">
    <source>
        <dbReference type="EMBL" id="TGX80724.1"/>
    </source>
</evidence>
<dbReference type="EMBL" id="SRZC01000022">
    <property type="protein sequence ID" value="TGX80724.1"/>
    <property type="molecule type" value="Genomic_DNA"/>
</dbReference>
<gene>
    <name evidence="1" type="ORF">E5358_11950</name>
</gene>
<evidence type="ECO:0000313" key="2">
    <source>
        <dbReference type="Proteomes" id="UP000308886"/>
    </source>
</evidence>
<sequence>MPKHLTPILTINGSDSTSGAGIQADIRTISAMGGIAFSTITSITSQDSQGIHSIHDLPEDIVISQLKALLRDVRPKAVKVGMIRQANAIHDIRDEIVGCRHIVSAPGILSSRGEQLMTADAVSEYVRLLFPITNTLILKCSEAELLFGRSINTNAAMSETASRLLDMGPQAVFLRGGHCTEGLVTGLLAIAGSKESPRFFTSPNREGWQLHGVGGTLSAAIATRLAMGDSIPSALSSAHKYIRCQVVYSVSSTSHSLRRMELYNRFMEQVTTHCKESRDTSFYASLLNITPRYLAEITRYITGNSPKSLIADYLLKEMEADLLTSDKTIQEISIEYSFPSQASLAKFFKTHSGKSPSDFRTGKN</sequence>
<accession>A0AC61QMV6</accession>
<keyword evidence="2" id="KW-1185">Reference proteome</keyword>
<reference evidence="1" key="1">
    <citation type="submission" date="2019-04" db="EMBL/GenBank/DDBJ databases">
        <title>Microbes associate with the intestines of laboratory mice.</title>
        <authorList>
            <person name="Navarre W."/>
            <person name="Wong E."/>
            <person name="Huang K."/>
            <person name="Tropini C."/>
            <person name="Ng K."/>
            <person name="Yu B."/>
        </authorList>
    </citation>
    <scope>NUCLEOTIDE SEQUENCE</scope>
    <source>
        <strain evidence="1">NM73_A23</strain>
    </source>
</reference>
<name>A0AC61QMV6_9BACT</name>
<dbReference type="Proteomes" id="UP000308886">
    <property type="component" value="Unassembled WGS sequence"/>
</dbReference>
<comment type="caution">
    <text evidence="1">The sequence shown here is derived from an EMBL/GenBank/DDBJ whole genome shotgun (WGS) entry which is preliminary data.</text>
</comment>
<organism evidence="1 2">
    <name type="scientific">Palleniella muris</name>
    <dbReference type="NCBI Taxonomy" id="3038145"/>
    <lineage>
        <taxon>Bacteria</taxon>
        <taxon>Pseudomonadati</taxon>
        <taxon>Bacteroidota</taxon>
        <taxon>Bacteroidia</taxon>
        <taxon>Bacteroidales</taxon>
        <taxon>Prevotellaceae</taxon>
        <taxon>Palleniella</taxon>
    </lineage>
</organism>
<protein>
    <submittedName>
        <fullName evidence="1">Helix-turn-helix domain-containing protein</fullName>
    </submittedName>
</protein>
<proteinExistence type="predicted"/>